<feature type="region of interest" description="Disordered" evidence="2">
    <location>
        <begin position="427"/>
        <end position="446"/>
    </location>
</feature>
<evidence type="ECO:0000256" key="2">
    <source>
        <dbReference type="SAM" id="MobiDB-lite"/>
    </source>
</evidence>
<dbReference type="GO" id="GO:0016810">
    <property type="term" value="F:hydrolase activity, acting on carbon-nitrogen (but not peptide) bonds"/>
    <property type="evidence" value="ECO:0007669"/>
    <property type="project" value="InterPro"/>
</dbReference>
<evidence type="ECO:0000313" key="4">
    <source>
        <dbReference type="EMBL" id="HIR58022.1"/>
    </source>
</evidence>
<dbReference type="CDD" id="cd01298">
    <property type="entry name" value="ATZ_TRZ_like"/>
    <property type="match status" value="1"/>
</dbReference>
<dbReference type="Gene3D" id="3.20.20.140">
    <property type="entry name" value="Metal-dependent hydrolases"/>
    <property type="match status" value="1"/>
</dbReference>
<dbReference type="InterPro" id="IPR050287">
    <property type="entry name" value="MTA/SAH_deaminase"/>
</dbReference>
<dbReference type="SUPFAM" id="SSF51556">
    <property type="entry name" value="Metallo-dependent hydrolases"/>
    <property type="match status" value="1"/>
</dbReference>
<accession>A0A9D1DSA7</accession>
<dbReference type="PANTHER" id="PTHR43794:SF11">
    <property type="entry name" value="AMIDOHYDROLASE-RELATED DOMAIN-CONTAINING PROTEIN"/>
    <property type="match status" value="1"/>
</dbReference>
<reference evidence="4" key="1">
    <citation type="submission" date="2020-10" db="EMBL/GenBank/DDBJ databases">
        <authorList>
            <person name="Gilroy R."/>
        </authorList>
    </citation>
    <scope>NUCLEOTIDE SEQUENCE</scope>
    <source>
        <strain evidence="4">ChiSjej1B19-7085</strain>
    </source>
</reference>
<dbReference type="EMBL" id="DVHF01000127">
    <property type="protein sequence ID" value="HIR58022.1"/>
    <property type="molecule type" value="Genomic_DNA"/>
</dbReference>
<dbReference type="Proteomes" id="UP000886785">
    <property type="component" value="Unassembled WGS sequence"/>
</dbReference>
<evidence type="ECO:0000256" key="1">
    <source>
        <dbReference type="ARBA" id="ARBA00022801"/>
    </source>
</evidence>
<reference evidence="4" key="2">
    <citation type="journal article" date="2021" name="PeerJ">
        <title>Extensive microbial diversity within the chicken gut microbiome revealed by metagenomics and culture.</title>
        <authorList>
            <person name="Gilroy R."/>
            <person name="Ravi A."/>
            <person name="Getino M."/>
            <person name="Pursley I."/>
            <person name="Horton D.L."/>
            <person name="Alikhan N.F."/>
            <person name="Baker D."/>
            <person name="Gharbi K."/>
            <person name="Hall N."/>
            <person name="Watson M."/>
            <person name="Adriaenssens E.M."/>
            <person name="Foster-Nyarko E."/>
            <person name="Jarju S."/>
            <person name="Secka A."/>
            <person name="Antonio M."/>
            <person name="Oren A."/>
            <person name="Chaudhuri R.R."/>
            <person name="La Ragione R."/>
            <person name="Hildebrand F."/>
            <person name="Pallen M.J."/>
        </authorList>
    </citation>
    <scope>NUCLEOTIDE SEQUENCE</scope>
    <source>
        <strain evidence="4">ChiSjej1B19-7085</strain>
    </source>
</reference>
<proteinExistence type="predicted"/>
<dbReference type="PANTHER" id="PTHR43794">
    <property type="entry name" value="AMINOHYDROLASE SSNA-RELATED"/>
    <property type="match status" value="1"/>
</dbReference>
<name>A0A9D1DSA7_9FIRM</name>
<feature type="domain" description="Amidohydrolase-related" evidence="3">
    <location>
        <begin position="56"/>
        <end position="396"/>
    </location>
</feature>
<gene>
    <name evidence="4" type="ORF">IAA54_10165</name>
</gene>
<dbReference type="SUPFAM" id="SSF51338">
    <property type="entry name" value="Composite domain of metallo-dependent hydrolases"/>
    <property type="match status" value="1"/>
</dbReference>
<keyword evidence="1" id="KW-0378">Hydrolase</keyword>
<dbReference type="InterPro" id="IPR011059">
    <property type="entry name" value="Metal-dep_hydrolase_composite"/>
</dbReference>
<dbReference type="AlphaFoldDB" id="A0A9D1DSA7"/>
<dbReference type="InterPro" id="IPR006680">
    <property type="entry name" value="Amidohydro-rel"/>
</dbReference>
<dbReference type="InterPro" id="IPR032466">
    <property type="entry name" value="Metal_Hydrolase"/>
</dbReference>
<dbReference type="Gene3D" id="2.30.40.10">
    <property type="entry name" value="Urease, subunit C, domain 1"/>
    <property type="match status" value="1"/>
</dbReference>
<evidence type="ECO:0000313" key="5">
    <source>
        <dbReference type="Proteomes" id="UP000886785"/>
    </source>
</evidence>
<dbReference type="Pfam" id="PF01979">
    <property type="entry name" value="Amidohydro_1"/>
    <property type="match status" value="1"/>
</dbReference>
<organism evidence="4 5">
    <name type="scientific">Candidatus Gallacutalibacter pullicola</name>
    <dbReference type="NCBI Taxonomy" id="2840830"/>
    <lineage>
        <taxon>Bacteria</taxon>
        <taxon>Bacillati</taxon>
        <taxon>Bacillota</taxon>
        <taxon>Clostridia</taxon>
        <taxon>Eubacteriales</taxon>
        <taxon>Candidatus Gallacutalibacter</taxon>
    </lineage>
</organism>
<sequence>MNIRFYHARLLTMQQDCSIQEDGELWVKGNRIEYAGPPKESHESWDREIDAGGDLLMPGFKNAHTHSAMTFLRSYADDLPLLQWLQKQVFPMEAKLTGEDVYHLSKLAILEYLTSGITANFDMYFYPDQIAQASVDCGFRTVLCSSMNDFVSSLEEMEENYHKFQNFSDLIGYCLGFHAEYTTSKPLLEGVAALAEKLDAPVFMHNSETADEVAQCIGRYGVTPTLLFDRLGIFDHGGGGFHCVHMTDEDLDIFARRSLFVVTNPGSNSKLASGIARLTEMCEKGIPVAIGTDGPASNNCLDMFREMFLATALQKLRTNNAAAMDAYEVLRMACVNGAHAMGLSDCDMLAPGKLADLVLIDLHQPNMQPLNNIAKNLVYSGSKQNVRLTMVNGKILYKDGQFHIGESPESIYAHANQIMERLAGAARPCTPAGERPARGPSPFVTS</sequence>
<evidence type="ECO:0000259" key="3">
    <source>
        <dbReference type="Pfam" id="PF01979"/>
    </source>
</evidence>
<protein>
    <submittedName>
        <fullName evidence="4">Amidohydrolase</fullName>
    </submittedName>
</protein>
<comment type="caution">
    <text evidence="4">The sequence shown here is derived from an EMBL/GenBank/DDBJ whole genome shotgun (WGS) entry which is preliminary data.</text>
</comment>